<reference evidence="1 2" key="1">
    <citation type="journal article" date="2019" name="Int. J. Syst. Evol. Microbiol.">
        <title>The Global Catalogue of Microorganisms (GCM) 10K type strain sequencing project: providing services to taxonomists for standard genome sequencing and annotation.</title>
        <authorList>
            <consortium name="The Broad Institute Genomics Platform"/>
            <consortium name="The Broad Institute Genome Sequencing Center for Infectious Disease"/>
            <person name="Wu L."/>
            <person name="Ma J."/>
        </authorList>
    </citation>
    <scope>NUCLEOTIDE SEQUENCE [LARGE SCALE GENOMIC DNA]</scope>
    <source>
        <strain evidence="1 2">JCM 16013</strain>
    </source>
</reference>
<gene>
    <name evidence="1" type="ORF">GCM10009838_18180</name>
</gene>
<accession>A0ABN2R182</accession>
<keyword evidence="2" id="KW-1185">Reference proteome</keyword>
<name>A0ABN2R182_9ACTN</name>
<dbReference type="SUPFAM" id="SSF53383">
    <property type="entry name" value="PLP-dependent transferases"/>
    <property type="match status" value="1"/>
</dbReference>
<evidence type="ECO:0000313" key="2">
    <source>
        <dbReference type="Proteomes" id="UP001499854"/>
    </source>
</evidence>
<proteinExistence type="predicted"/>
<dbReference type="Gene3D" id="3.90.1150.10">
    <property type="entry name" value="Aspartate Aminotransferase, domain 1"/>
    <property type="match status" value="1"/>
</dbReference>
<dbReference type="Proteomes" id="UP001499854">
    <property type="component" value="Unassembled WGS sequence"/>
</dbReference>
<sequence length="85" mass="8910">MESWIEGSGGALSTVPPEASALAFVRYHLPLSSLELADELRESAGVLVAPGIHFGVENHLRIAHGLQPHYLDAALAGITKVLVAA</sequence>
<evidence type="ECO:0000313" key="1">
    <source>
        <dbReference type="EMBL" id="GAA1961856.1"/>
    </source>
</evidence>
<organism evidence="1 2">
    <name type="scientific">Catenulispora subtropica</name>
    <dbReference type="NCBI Taxonomy" id="450798"/>
    <lineage>
        <taxon>Bacteria</taxon>
        <taxon>Bacillati</taxon>
        <taxon>Actinomycetota</taxon>
        <taxon>Actinomycetes</taxon>
        <taxon>Catenulisporales</taxon>
        <taxon>Catenulisporaceae</taxon>
        <taxon>Catenulispora</taxon>
    </lineage>
</organism>
<dbReference type="InterPro" id="IPR015424">
    <property type="entry name" value="PyrdxlP-dep_Trfase"/>
</dbReference>
<dbReference type="EMBL" id="BAAAQM010000007">
    <property type="protein sequence ID" value="GAA1961856.1"/>
    <property type="molecule type" value="Genomic_DNA"/>
</dbReference>
<dbReference type="InterPro" id="IPR015422">
    <property type="entry name" value="PyrdxlP-dep_Trfase_small"/>
</dbReference>
<comment type="caution">
    <text evidence="1">The sequence shown here is derived from an EMBL/GenBank/DDBJ whole genome shotgun (WGS) entry which is preliminary data.</text>
</comment>
<protein>
    <submittedName>
        <fullName evidence="1">Uncharacterized protein</fullName>
    </submittedName>
</protein>